<name>A0A645J9H3_9ZZZZ</name>
<proteinExistence type="predicted"/>
<comment type="caution">
    <text evidence="1">The sequence shown here is derived from an EMBL/GenBank/DDBJ whole genome shotgun (WGS) entry which is preliminary data.</text>
</comment>
<dbReference type="AlphaFoldDB" id="A0A645J9H3"/>
<dbReference type="EMBL" id="VSSQ01134850">
    <property type="protein sequence ID" value="MPN60076.1"/>
    <property type="molecule type" value="Genomic_DNA"/>
</dbReference>
<accession>A0A645J9H3</accession>
<protein>
    <submittedName>
        <fullName evidence="1">Uncharacterized protein</fullName>
    </submittedName>
</protein>
<organism evidence="1">
    <name type="scientific">bioreactor metagenome</name>
    <dbReference type="NCBI Taxonomy" id="1076179"/>
    <lineage>
        <taxon>unclassified sequences</taxon>
        <taxon>metagenomes</taxon>
        <taxon>ecological metagenomes</taxon>
    </lineage>
</organism>
<gene>
    <name evidence="1" type="ORF">SDC9_207799</name>
</gene>
<reference evidence="1" key="1">
    <citation type="submission" date="2019-08" db="EMBL/GenBank/DDBJ databases">
        <authorList>
            <person name="Kucharzyk K."/>
            <person name="Murdoch R.W."/>
            <person name="Higgins S."/>
            <person name="Loffler F."/>
        </authorList>
    </citation>
    <scope>NUCLEOTIDE SEQUENCE</scope>
</reference>
<sequence length="105" mass="12013">MDELISLWSSQLFEKGFLPKGYAGLPDNLLIDNLHQDGYLAGIYAGYALAMMSLVDNNASKELILSVRDGVRSNLMGHHYNDREKFHLRYKDEAYSWVEKANKDD</sequence>
<evidence type="ECO:0000313" key="1">
    <source>
        <dbReference type="EMBL" id="MPN60076.1"/>
    </source>
</evidence>